<keyword evidence="3" id="KW-1185">Reference proteome</keyword>
<accession>A0AA40KF13</accession>
<dbReference type="Proteomes" id="UP001177670">
    <property type="component" value="Unassembled WGS sequence"/>
</dbReference>
<feature type="non-terminal residue" evidence="2">
    <location>
        <position position="1"/>
    </location>
</feature>
<evidence type="ECO:0000313" key="3">
    <source>
        <dbReference type="Proteomes" id="UP001177670"/>
    </source>
</evidence>
<comment type="caution">
    <text evidence="2">The sequence shown here is derived from an EMBL/GenBank/DDBJ whole genome shotgun (WGS) entry which is preliminary data.</text>
</comment>
<feature type="region of interest" description="Disordered" evidence="1">
    <location>
        <begin position="1"/>
        <end position="40"/>
    </location>
</feature>
<dbReference type="EMBL" id="JAHYIQ010000048">
    <property type="protein sequence ID" value="KAK1117809.1"/>
    <property type="molecule type" value="Genomic_DNA"/>
</dbReference>
<feature type="compositionally biased region" description="Low complexity" evidence="1">
    <location>
        <begin position="1"/>
        <end position="16"/>
    </location>
</feature>
<reference evidence="2" key="1">
    <citation type="submission" date="2021-10" db="EMBL/GenBank/DDBJ databases">
        <title>Melipona bicolor Genome sequencing and assembly.</title>
        <authorList>
            <person name="Araujo N.S."/>
            <person name="Arias M.C."/>
        </authorList>
    </citation>
    <scope>NUCLEOTIDE SEQUENCE</scope>
    <source>
        <strain evidence="2">USP_2M_L1-L4_2017</strain>
        <tissue evidence="2">Whole body</tissue>
    </source>
</reference>
<dbReference type="AlphaFoldDB" id="A0AA40KF13"/>
<proteinExistence type="predicted"/>
<evidence type="ECO:0000256" key="1">
    <source>
        <dbReference type="SAM" id="MobiDB-lite"/>
    </source>
</evidence>
<organism evidence="2 3">
    <name type="scientific">Melipona bicolor</name>
    <dbReference type="NCBI Taxonomy" id="60889"/>
    <lineage>
        <taxon>Eukaryota</taxon>
        <taxon>Metazoa</taxon>
        <taxon>Ecdysozoa</taxon>
        <taxon>Arthropoda</taxon>
        <taxon>Hexapoda</taxon>
        <taxon>Insecta</taxon>
        <taxon>Pterygota</taxon>
        <taxon>Neoptera</taxon>
        <taxon>Endopterygota</taxon>
        <taxon>Hymenoptera</taxon>
        <taxon>Apocrita</taxon>
        <taxon>Aculeata</taxon>
        <taxon>Apoidea</taxon>
        <taxon>Anthophila</taxon>
        <taxon>Apidae</taxon>
        <taxon>Melipona</taxon>
    </lineage>
</organism>
<sequence>DDGGAASDGDGVVGSATVGGMGESGWIGEKERTGSLSPSARSIRIINNPAAGGTGRVTGTYLGPSENRRQINYYRQRQVLSRLFHGGRMVSAMSVLAGRPAGPRTQGQA</sequence>
<gene>
    <name evidence="2" type="ORF">K0M31_015745</name>
</gene>
<evidence type="ECO:0000313" key="2">
    <source>
        <dbReference type="EMBL" id="KAK1117809.1"/>
    </source>
</evidence>
<name>A0AA40KF13_9HYME</name>
<protein>
    <submittedName>
        <fullName evidence="2">Uncharacterized protein</fullName>
    </submittedName>
</protein>